<sequence length="166" mass="19347">MNSNIFEHRFGNGQSVHYRRLPSGTCYHAETPEPVIELLEQLRQCRRKIRLFYGDPETGQSWHEEHDIIGCIGRSRGFIKVPLLVESGEIGGPALLDHCIIRIDTPRKVLYQHATFRVGDVTLVKGALQRLPWEVWIDDVVHARFQSKLEAQQYRDFMQGHRFARR</sequence>
<dbReference type="Proteomes" id="UP000005090">
    <property type="component" value="Chromosome"/>
</dbReference>
<reference evidence="1 2" key="1">
    <citation type="journal article" date="2013" name="Genome Announc.">
        <title>Genome Sequence of the Obligate Gammaproteobacterial Methanotroph Methylomicrobium album Strain BG8.</title>
        <authorList>
            <person name="Kits K.D."/>
            <person name="Kalyuzhnaya M.G."/>
            <person name="Klotz M.G."/>
            <person name="Jetten M.S."/>
            <person name="Op den Camp H.J."/>
            <person name="Vuilleumier S."/>
            <person name="Bringel F."/>
            <person name="Dispirito A.A."/>
            <person name="Murrell J.C."/>
            <person name="Bruce D."/>
            <person name="Cheng J.F."/>
            <person name="Copeland A."/>
            <person name="Goodwin L."/>
            <person name="Hauser L."/>
            <person name="Lajus A."/>
            <person name="Land M.L."/>
            <person name="Lapidus A."/>
            <person name="Lucas S."/>
            <person name="Medigue C."/>
            <person name="Pitluck S."/>
            <person name="Woyke T."/>
            <person name="Zeytun A."/>
            <person name="Stein L.Y."/>
        </authorList>
    </citation>
    <scope>NUCLEOTIDE SEQUENCE [LARGE SCALE GENOMIC DNA]</scope>
    <source>
        <strain evidence="1 2">BG8</strain>
    </source>
</reference>
<evidence type="ECO:0000313" key="1">
    <source>
        <dbReference type="EMBL" id="EIC28495.1"/>
    </source>
</evidence>
<keyword evidence="2" id="KW-1185">Reference proteome</keyword>
<protein>
    <submittedName>
        <fullName evidence="1">Uncharacterized protein</fullName>
    </submittedName>
</protein>
<organism evidence="1 2">
    <name type="scientific">Methylomicrobium album BG8</name>
    <dbReference type="NCBI Taxonomy" id="686340"/>
    <lineage>
        <taxon>Bacteria</taxon>
        <taxon>Pseudomonadati</taxon>
        <taxon>Pseudomonadota</taxon>
        <taxon>Gammaproteobacteria</taxon>
        <taxon>Methylococcales</taxon>
        <taxon>Methylococcaceae</taxon>
        <taxon>Methylomicrobium</taxon>
    </lineage>
</organism>
<accession>H8GPN3</accession>
<proteinExistence type="predicted"/>
<dbReference type="eggNOG" id="ENOG5030NII">
    <property type="taxonomic scope" value="Bacteria"/>
</dbReference>
<dbReference type="HOGENOM" id="CLU_1600767_0_0_6"/>
<dbReference type="AlphaFoldDB" id="H8GPN3"/>
<dbReference type="EMBL" id="CM001475">
    <property type="protein sequence ID" value="EIC28495.1"/>
    <property type="molecule type" value="Genomic_DNA"/>
</dbReference>
<name>H8GPN3_METAL</name>
<dbReference type="RefSeq" id="WP_005369569.1">
    <property type="nucleotide sequence ID" value="NZ_CM001475.1"/>
</dbReference>
<evidence type="ECO:0000313" key="2">
    <source>
        <dbReference type="Proteomes" id="UP000005090"/>
    </source>
</evidence>
<gene>
    <name evidence="1" type="ORF">Metal_0652</name>
</gene>